<dbReference type="RefSeq" id="XP_013959980.1">
    <property type="nucleotide sequence ID" value="XM_014104505.1"/>
</dbReference>
<dbReference type="eggNOG" id="KOG0266">
    <property type="taxonomic scope" value="Eukaryota"/>
</dbReference>
<dbReference type="InParanoid" id="G9MJX3"/>
<feature type="domain" description="NWD NACHT-NTPase N-terminal" evidence="2">
    <location>
        <begin position="80"/>
        <end position="298"/>
    </location>
</feature>
<comment type="caution">
    <text evidence="3">The sequence shown here is derived from an EMBL/GenBank/DDBJ whole genome shotgun (WGS) entry which is preliminary data.</text>
</comment>
<dbReference type="AlphaFoldDB" id="G9MJX3"/>
<evidence type="ECO:0000259" key="2">
    <source>
        <dbReference type="Pfam" id="PF17100"/>
    </source>
</evidence>
<accession>G9MJX3</accession>
<dbReference type="GeneID" id="25791420"/>
<name>G9MJX3_HYPVG</name>
<reference evidence="3 4" key="1">
    <citation type="journal article" date="2011" name="Genome Biol.">
        <title>Comparative genome sequence analysis underscores mycoparasitism as the ancestral life style of Trichoderma.</title>
        <authorList>
            <person name="Kubicek C.P."/>
            <person name="Herrera-Estrella A."/>
            <person name="Seidl-Seiboth V."/>
            <person name="Martinez D.A."/>
            <person name="Druzhinina I.S."/>
            <person name="Thon M."/>
            <person name="Zeilinger S."/>
            <person name="Casas-Flores S."/>
            <person name="Horwitz B.A."/>
            <person name="Mukherjee P.K."/>
            <person name="Mukherjee M."/>
            <person name="Kredics L."/>
            <person name="Alcaraz L.D."/>
            <person name="Aerts A."/>
            <person name="Antal Z."/>
            <person name="Atanasova L."/>
            <person name="Cervantes-Badillo M.G."/>
            <person name="Challacombe J."/>
            <person name="Chertkov O."/>
            <person name="McCluskey K."/>
            <person name="Coulpier F."/>
            <person name="Deshpande N."/>
            <person name="von Doehren H."/>
            <person name="Ebbole D.J."/>
            <person name="Esquivel-Naranjo E.U."/>
            <person name="Fekete E."/>
            <person name="Flipphi M."/>
            <person name="Glaser F."/>
            <person name="Gomez-Rodriguez E.Y."/>
            <person name="Gruber S."/>
            <person name="Han C."/>
            <person name="Henrissat B."/>
            <person name="Hermosa R."/>
            <person name="Hernandez-Onate M."/>
            <person name="Karaffa L."/>
            <person name="Kosti I."/>
            <person name="Le Crom S."/>
            <person name="Lindquist E."/>
            <person name="Lucas S."/>
            <person name="Luebeck M."/>
            <person name="Luebeck P.S."/>
            <person name="Margeot A."/>
            <person name="Metz B."/>
            <person name="Misra M."/>
            <person name="Nevalainen H."/>
            <person name="Omann M."/>
            <person name="Packer N."/>
            <person name="Perrone G."/>
            <person name="Uresti-Rivera E.E."/>
            <person name="Salamov A."/>
            <person name="Schmoll M."/>
            <person name="Seiboth B."/>
            <person name="Shapiro H."/>
            <person name="Sukno S."/>
            <person name="Tamayo-Ramos J.A."/>
            <person name="Tisch D."/>
            <person name="Wiest A."/>
            <person name="Wilkinson H.H."/>
            <person name="Zhang M."/>
            <person name="Coutinho P.M."/>
            <person name="Kenerley C.M."/>
            <person name="Monte E."/>
            <person name="Baker S.E."/>
            <person name="Grigoriev I.V."/>
        </authorList>
    </citation>
    <scope>NUCLEOTIDE SEQUENCE [LARGE SCALE GENOMIC DNA]</scope>
    <source>
        <strain evidence="4">Gv29-8 / FGSC 10586</strain>
    </source>
</reference>
<keyword evidence="4" id="KW-1185">Reference proteome</keyword>
<dbReference type="Pfam" id="PF17100">
    <property type="entry name" value="NACHT_N"/>
    <property type="match status" value="1"/>
</dbReference>
<organism evidence="3 4">
    <name type="scientific">Hypocrea virens (strain Gv29-8 / FGSC 10586)</name>
    <name type="common">Gliocladium virens</name>
    <name type="synonym">Trichoderma virens</name>
    <dbReference type="NCBI Taxonomy" id="413071"/>
    <lineage>
        <taxon>Eukaryota</taxon>
        <taxon>Fungi</taxon>
        <taxon>Dikarya</taxon>
        <taxon>Ascomycota</taxon>
        <taxon>Pezizomycotina</taxon>
        <taxon>Sordariomycetes</taxon>
        <taxon>Hypocreomycetidae</taxon>
        <taxon>Hypocreales</taxon>
        <taxon>Hypocreaceae</taxon>
        <taxon>Trichoderma</taxon>
    </lineage>
</organism>
<evidence type="ECO:0000313" key="4">
    <source>
        <dbReference type="Proteomes" id="UP000007115"/>
    </source>
</evidence>
<feature type="region of interest" description="Disordered" evidence="1">
    <location>
        <begin position="106"/>
        <end position="129"/>
    </location>
</feature>
<dbReference type="OrthoDB" id="163438at2759"/>
<dbReference type="EMBL" id="ABDF02000003">
    <property type="protein sequence ID" value="EHK25781.1"/>
    <property type="molecule type" value="Genomic_DNA"/>
</dbReference>
<dbReference type="Proteomes" id="UP000007115">
    <property type="component" value="Unassembled WGS sequence"/>
</dbReference>
<protein>
    <recommendedName>
        <fullName evidence="2">NWD NACHT-NTPase N-terminal domain-containing protein</fullName>
    </recommendedName>
</protein>
<proteinExistence type="predicted"/>
<dbReference type="VEuPathDB" id="FungiDB:TRIVIDRAFT_219543"/>
<evidence type="ECO:0000313" key="3">
    <source>
        <dbReference type="EMBL" id="EHK25781.1"/>
    </source>
</evidence>
<dbReference type="InterPro" id="IPR031359">
    <property type="entry name" value="NACHT_N"/>
</dbReference>
<dbReference type="STRING" id="413071.G9MJX3"/>
<evidence type="ECO:0000256" key="1">
    <source>
        <dbReference type="SAM" id="MobiDB-lite"/>
    </source>
</evidence>
<dbReference type="HOGENOM" id="CLU_831736_0_0_1"/>
<feature type="compositionally biased region" description="Polar residues" evidence="1">
    <location>
        <begin position="115"/>
        <end position="129"/>
    </location>
</feature>
<gene>
    <name evidence="3" type="ORF">TRIVIDRAFT_219543</name>
</gene>
<sequence>MPWRSIVGNFSKPFRKNGHVVSKKPEDGKIQVISDGKIDPLPSSLVHQTARIAKPLGEDAEQQCVLGQNRTNNGELHTIESLWDRAYTALKTNDAKLVEKYETYESNSSNDSTSMISGQDNGNLDGTENRIEQANPSQRREQLEAIINSGLQQADENKNTYTIFGHEFTLQDQISQAAKLVQWVKGVIDEAVKVSPEVSIAWAGVSLILPILTHPTEAEQARCNGFIYVRARIRFYIAVEPLLLSQNQYSAVAVSGPLKSEFESHIVELYQNILEFQFNSVLHFYRSRRRNFARGLINDIFKSAKSILILYRDNFNTMNSRYKYSKILPKTRKR</sequence>